<comment type="similarity">
    <text evidence="2 6">Belongs to the flagella basal body rod proteins family.</text>
</comment>
<comment type="subcellular location">
    <subcellularLocation>
        <location evidence="1 6">Bacterial flagellum basal body</location>
    </subcellularLocation>
</comment>
<dbReference type="OrthoDB" id="9788334at2"/>
<evidence type="ECO:0000313" key="8">
    <source>
        <dbReference type="EMBL" id="MDQ4625972.1"/>
    </source>
</evidence>
<dbReference type="InterPro" id="IPR001444">
    <property type="entry name" value="Flag_bb_rod_N"/>
</dbReference>
<dbReference type="PIRSF" id="PIRSF002889">
    <property type="entry name" value="Rod_FlgB"/>
    <property type="match status" value="1"/>
</dbReference>
<dbReference type="EMBL" id="CP071520">
    <property type="protein sequence ID" value="QSX95592.1"/>
    <property type="molecule type" value="Genomic_DNA"/>
</dbReference>
<dbReference type="InterPro" id="IPR019776">
    <property type="entry name" value="Flagellar_basal_body_rod_CS"/>
</dbReference>
<keyword evidence="4 6" id="KW-0975">Bacterial flagellum</keyword>
<dbReference type="Proteomes" id="UP000662821">
    <property type="component" value="Chromosome"/>
</dbReference>
<dbReference type="PANTHER" id="PTHR30435">
    <property type="entry name" value="FLAGELLAR PROTEIN"/>
    <property type="match status" value="1"/>
</dbReference>
<gene>
    <name evidence="8" type="primary">flgB</name>
    <name evidence="9" type="ORF">J3P46_23505</name>
    <name evidence="8" type="ORF">RB624_08750</name>
    <name evidence="10" type="ORF">SAMN03097694_4246</name>
</gene>
<evidence type="ECO:0000313" key="11">
    <source>
        <dbReference type="Proteomes" id="UP000182489"/>
    </source>
</evidence>
<keyword evidence="10" id="KW-0966">Cell projection</keyword>
<evidence type="ECO:0000256" key="4">
    <source>
        <dbReference type="ARBA" id="ARBA00023143"/>
    </source>
</evidence>
<dbReference type="EMBL" id="FPKH01000005">
    <property type="protein sequence ID" value="SFY03836.1"/>
    <property type="molecule type" value="Genomic_DNA"/>
</dbReference>
<evidence type="ECO:0000313" key="12">
    <source>
        <dbReference type="Proteomes" id="UP000662821"/>
    </source>
</evidence>
<protein>
    <recommendedName>
        <fullName evidence="3 6">Flagellar basal body rod protein FlgB</fullName>
    </recommendedName>
</protein>
<dbReference type="AlphaFoldDB" id="A0A031GLW0"/>
<sequence>MIGKLDDYMRFNETALSLRSTRQELLASNIANADTPNYKARDVDFAAALKGAMARKDGVPPALKGTAPQHMPGKGVAAAAGAAGGGKVETLADGTPLLYRAPAQGAVDGNTVDMDLERNAFADNAIRYEAAVTFLNSQIKGMLTAIQGGQ</sequence>
<dbReference type="Proteomes" id="UP001237592">
    <property type="component" value="Unassembled WGS sequence"/>
</dbReference>
<evidence type="ECO:0000256" key="2">
    <source>
        <dbReference type="ARBA" id="ARBA00009677"/>
    </source>
</evidence>
<dbReference type="InterPro" id="IPR006300">
    <property type="entry name" value="FlgB"/>
</dbReference>
<dbReference type="EMBL" id="JAVFKP010000002">
    <property type="protein sequence ID" value="MDQ4625972.1"/>
    <property type="molecule type" value="Genomic_DNA"/>
</dbReference>
<dbReference type="GO" id="GO:0071978">
    <property type="term" value="P:bacterial-type flagellum-dependent swarming motility"/>
    <property type="evidence" value="ECO:0007669"/>
    <property type="project" value="TreeGrafter"/>
</dbReference>
<evidence type="ECO:0000256" key="6">
    <source>
        <dbReference type="PIRNR" id="PIRNR002889"/>
    </source>
</evidence>
<dbReference type="PROSITE" id="PS00588">
    <property type="entry name" value="FLAGELLA_BB_ROD"/>
    <property type="match status" value="1"/>
</dbReference>
<accession>A0A031GLW0</accession>
<comment type="subunit">
    <text evidence="6">The basal body constitutes a major portion of the flagellar organelle and consists of a number of rings mounted on a central rod.</text>
</comment>
<evidence type="ECO:0000256" key="1">
    <source>
        <dbReference type="ARBA" id="ARBA00004117"/>
    </source>
</evidence>
<dbReference type="NCBIfam" id="TIGR01396">
    <property type="entry name" value="FlgB"/>
    <property type="match status" value="1"/>
</dbReference>
<evidence type="ECO:0000256" key="3">
    <source>
        <dbReference type="ARBA" id="ARBA00014376"/>
    </source>
</evidence>
<keyword evidence="10" id="KW-0282">Flagellum</keyword>
<dbReference type="PANTHER" id="PTHR30435:SF12">
    <property type="entry name" value="FLAGELLAR BASAL BODY ROD PROTEIN FLGB"/>
    <property type="match status" value="1"/>
</dbReference>
<reference evidence="10 11" key="1">
    <citation type="submission" date="2016-11" db="EMBL/GenBank/DDBJ databases">
        <authorList>
            <person name="Varghese N."/>
            <person name="Submissions S."/>
        </authorList>
    </citation>
    <scope>NUCLEOTIDE SEQUENCE [LARGE SCALE GENOMIC DNA]</scope>
    <source>
        <strain evidence="10 11">NFR18</strain>
    </source>
</reference>
<keyword evidence="10" id="KW-0969">Cilium</keyword>
<dbReference type="RefSeq" id="WP_034754084.1">
    <property type="nucleotide sequence ID" value="NZ_CBCRWJ010000003.1"/>
</dbReference>
<dbReference type="eggNOG" id="COG1815">
    <property type="taxonomic scope" value="Bacteria"/>
</dbReference>
<keyword evidence="13" id="KW-1185">Reference proteome</keyword>
<reference evidence="9 12" key="2">
    <citation type="submission" date="2021-03" db="EMBL/GenBank/DDBJ databases">
        <title>Draft genome sequence of Janthinobacterium sp. strain PLB02 isolated from infected primmorphs (Lubomirskia baicalensis).</title>
        <authorList>
            <person name="Chernogor L.I."/>
            <person name="Belikov S.I."/>
            <person name="Petrushin I.S."/>
        </authorList>
    </citation>
    <scope>NUCLEOTIDE SEQUENCE [LARGE SCALE GENOMIC DNA]</scope>
    <source>
        <strain evidence="9 12">PLB02</strain>
    </source>
</reference>
<proteinExistence type="inferred from homology"/>
<reference evidence="8 13" key="3">
    <citation type="submission" date="2023-08" db="EMBL/GenBank/DDBJ databases">
        <title>Draft genome sequence of Janthinobacterium lividum.</title>
        <authorList>
            <person name="Chun B.H."/>
            <person name="Lee Y."/>
        </authorList>
    </citation>
    <scope>NUCLEOTIDE SEQUENCE [LARGE SCALE GENOMIC DNA]</scope>
    <source>
        <strain evidence="8 13">AMJK</strain>
    </source>
</reference>
<name>A0A031GLW0_9BURK</name>
<evidence type="ECO:0000313" key="10">
    <source>
        <dbReference type="EMBL" id="SFY03836.1"/>
    </source>
</evidence>
<evidence type="ECO:0000313" key="9">
    <source>
        <dbReference type="EMBL" id="QSX95592.1"/>
    </source>
</evidence>
<dbReference type="GeneID" id="56948358"/>
<evidence type="ECO:0000259" key="7">
    <source>
        <dbReference type="Pfam" id="PF00460"/>
    </source>
</evidence>
<dbReference type="Pfam" id="PF00460">
    <property type="entry name" value="Flg_bb_rod"/>
    <property type="match status" value="1"/>
</dbReference>
<organism evidence="10 11">
    <name type="scientific">Janthinobacterium lividum</name>
    <dbReference type="NCBI Taxonomy" id="29581"/>
    <lineage>
        <taxon>Bacteria</taxon>
        <taxon>Pseudomonadati</taxon>
        <taxon>Pseudomonadota</taxon>
        <taxon>Betaproteobacteria</taxon>
        <taxon>Burkholderiales</taxon>
        <taxon>Oxalobacteraceae</taxon>
        <taxon>Janthinobacterium</taxon>
    </lineage>
</organism>
<feature type="domain" description="Flagellar basal body rod protein N-terminal" evidence="7">
    <location>
        <begin position="9"/>
        <end position="39"/>
    </location>
</feature>
<comment type="function">
    <text evidence="5 6">Structural component of flagellum, the bacterial motility apparatus. Part of the rod structure of flagellar basal body.</text>
</comment>
<evidence type="ECO:0000313" key="13">
    <source>
        <dbReference type="Proteomes" id="UP001237592"/>
    </source>
</evidence>
<evidence type="ECO:0000256" key="5">
    <source>
        <dbReference type="ARBA" id="ARBA00024934"/>
    </source>
</evidence>
<dbReference type="Proteomes" id="UP000182489">
    <property type="component" value="Unassembled WGS sequence"/>
</dbReference>
<dbReference type="GO" id="GO:0030694">
    <property type="term" value="C:bacterial-type flagellum basal body, rod"/>
    <property type="evidence" value="ECO:0007669"/>
    <property type="project" value="InterPro"/>
</dbReference>